<organism evidence="3 4">
    <name type="scientific">Cichlidogyrus casuarinus</name>
    <dbReference type="NCBI Taxonomy" id="1844966"/>
    <lineage>
        <taxon>Eukaryota</taxon>
        <taxon>Metazoa</taxon>
        <taxon>Spiralia</taxon>
        <taxon>Lophotrochozoa</taxon>
        <taxon>Platyhelminthes</taxon>
        <taxon>Monogenea</taxon>
        <taxon>Monopisthocotylea</taxon>
        <taxon>Dactylogyridea</taxon>
        <taxon>Ancyrocephalidae</taxon>
        <taxon>Cichlidogyrus</taxon>
    </lineage>
</organism>
<dbReference type="EMBL" id="JBJKFK010003073">
    <property type="protein sequence ID" value="KAL3310302.1"/>
    <property type="molecule type" value="Genomic_DNA"/>
</dbReference>
<dbReference type="SUPFAM" id="SSF58038">
    <property type="entry name" value="SNARE fusion complex"/>
    <property type="match status" value="2"/>
</dbReference>
<dbReference type="Proteomes" id="UP001626550">
    <property type="component" value="Unassembled WGS sequence"/>
</dbReference>
<reference evidence="3 4" key="1">
    <citation type="submission" date="2024-11" db="EMBL/GenBank/DDBJ databases">
        <title>Adaptive evolution of stress response genes in parasites aligns with host niche diversity.</title>
        <authorList>
            <person name="Hahn C."/>
            <person name="Resl P."/>
        </authorList>
    </citation>
    <scope>NUCLEOTIDE SEQUENCE [LARGE SCALE GENOMIC DNA]</scope>
    <source>
        <strain evidence="3">EGGRZ-B1_66</strain>
        <tissue evidence="3">Body</tissue>
    </source>
</reference>
<evidence type="ECO:0000313" key="4">
    <source>
        <dbReference type="Proteomes" id="UP001626550"/>
    </source>
</evidence>
<feature type="domain" description="T-SNARE coiled-coil homology" evidence="2">
    <location>
        <begin position="12"/>
        <end position="74"/>
    </location>
</feature>
<name>A0ABD2PU63_9PLAT</name>
<feature type="non-terminal residue" evidence="3">
    <location>
        <position position="178"/>
    </location>
</feature>
<evidence type="ECO:0000256" key="1">
    <source>
        <dbReference type="SAM" id="Coils"/>
    </source>
</evidence>
<dbReference type="InterPro" id="IPR000727">
    <property type="entry name" value="T_SNARE_dom"/>
</dbReference>
<proteinExistence type="predicted"/>
<dbReference type="Gene3D" id="1.20.5.110">
    <property type="match status" value="2"/>
</dbReference>
<keyword evidence="4" id="KW-1185">Reference proteome</keyword>
<evidence type="ECO:0000313" key="3">
    <source>
        <dbReference type="EMBL" id="KAL3310302.1"/>
    </source>
</evidence>
<evidence type="ECO:0000259" key="2">
    <source>
        <dbReference type="PROSITE" id="PS50192"/>
    </source>
</evidence>
<dbReference type="AlphaFoldDB" id="A0ABD2PU63"/>
<feature type="domain" description="T-SNARE coiled-coil homology" evidence="2">
    <location>
        <begin position="134"/>
        <end position="178"/>
    </location>
</feature>
<feature type="coiled-coil region" evidence="1">
    <location>
        <begin position="151"/>
        <end position="178"/>
    </location>
</feature>
<dbReference type="PROSITE" id="PS50192">
    <property type="entry name" value="T_SNARE"/>
    <property type="match status" value="2"/>
</dbReference>
<dbReference type="SMART" id="SM00397">
    <property type="entry name" value="t_SNARE"/>
    <property type="match status" value="2"/>
</dbReference>
<dbReference type="PANTHER" id="PTHR19305:SF14">
    <property type="entry name" value="SYNAPTOSOMAL-ASSOCIATED PROTEIN-RELATED"/>
    <property type="match status" value="1"/>
</dbReference>
<protein>
    <submittedName>
        <fullName evidence="3">Synaptosomal-associated protein 25</fullName>
    </submittedName>
</protein>
<accession>A0ABD2PU63</accession>
<gene>
    <name evidence="3" type="primary">SNAP25_3</name>
    <name evidence="3" type="ORF">Ciccas_011135</name>
</gene>
<comment type="caution">
    <text evidence="3">The sequence shown here is derived from an EMBL/GenBank/DDBJ whole genome shotgun (WGS) entry which is preliminary data.</text>
</comment>
<dbReference type="PANTHER" id="PTHR19305">
    <property type="entry name" value="SYNAPTOSOMAL ASSOCIATED PROTEIN"/>
    <property type="match status" value="1"/>
</dbReference>
<sequence length="178" mass="20532">MTELEILKLKAQKTTDESLESTNRMVKMTAEAKESGINSLGMLHEQGEQLDRINTGMDHIQADINEADRHIENLNKCCGLFVCPWNRRKKTIKQFDVHVKPTETRTTIPDRYNCEPPRQTTNGDGRYIQRITNDAREDAMEDNMREVAGTLSDLKNIASDMNREIKRQNNLVDDINRK</sequence>
<keyword evidence="1" id="KW-0175">Coiled coil</keyword>